<dbReference type="SUPFAM" id="SSF53474">
    <property type="entry name" value="alpha/beta-Hydrolases"/>
    <property type="match status" value="1"/>
</dbReference>
<dbReference type="Gene3D" id="3.40.50.1820">
    <property type="entry name" value="alpha/beta hydrolase"/>
    <property type="match status" value="1"/>
</dbReference>
<keyword evidence="3" id="KW-1185">Reference proteome</keyword>
<dbReference type="InterPro" id="IPR008547">
    <property type="entry name" value="DUF829_TMEM53"/>
</dbReference>
<dbReference type="EMBL" id="CM026433">
    <property type="protein sequence ID" value="KAG0553781.1"/>
    <property type="molecule type" value="Genomic_DNA"/>
</dbReference>
<feature type="compositionally biased region" description="Polar residues" evidence="1">
    <location>
        <begin position="298"/>
        <end position="317"/>
    </location>
</feature>
<dbReference type="PANTHER" id="PTHR12265">
    <property type="entry name" value="TRANSMEMBRANE PROTEIN 53"/>
    <property type="match status" value="1"/>
</dbReference>
<dbReference type="Proteomes" id="UP000822688">
    <property type="component" value="Chromosome 12"/>
</dbReference>
<dbReference type="InterPro" id="IPR029058">
    <property type="entry name" value="AB_hydrolase_fold"/>
</dbReference>
<comment type="caution">
    <text evidence="2">The sequence shown here is derived from an EMBL/GenBank/DDBJ whole genome shotgun (WGS) entry which is preliminary data.</text>
</comment>
<gene>
    <name evidence="2" type="ORF">KC19_12G038500</name>
</gene>
<evidence type="ECO:0000313" key="3">
    <source>
        <dbReference type="Proteomes" id="UP000822688"/>
    </source>
</evidence>
<organism evidence="2 3">
    <name type="scientific">Ceratodon purpureus</name>
    <name type="common">Fire moss</name>
    <name type="synonym">Dicranum purpureum</name>
    <dbReference type="NCBI Taxonomy" id="3225"/>
    <lineage>
        <taxon>Eukaryota</taxon>
        <taxon>Viridiplantae</taxon>
        <taxon>Streptophyta</taxon>
        <taxon>Embryophyta</taxon>
        <taxon>Bryophyta</taxon>
        <taxon>Bryophytina</taxon>
        <taxon>Bryopsida</taxon>
        <taxon>Dicranidae</taxon>
        <taxon>Pseudoditrichales</taxon>
        <taxon>Ditrichaceae</taxon>
        <taxon>Ceratodon</taxon>
    </lineage>
</organism>
<evidence type="ECO:0000313" key="2">
    <source>
        <dbReference type="EMBL" id="KAG0553781.1"/>
    </source>
</evidence>
<proteinExistence type="predicted"/>
<evidence type="ECO:0000256" key="1">
    <source>
        <dbReference type="SAM" id="MobiDB-lite"/>
    </source>
</evidence>
<protein>
    <submittedName>
        <fullName evidence="2">Uncharacterized protein</fullName>
    </submittedName>
</protein>
<reference evidence="2" key="1">
    <citation type="submission" date="2020-06" db="EMBL/GenBank/DDBJ databases">
        <title>WGS assembly of Ceratodon purpureus strain R40.</title>
        <authorList>
            <person name="Carey S.B."/>
            <person name="Jenkins J."/>
            <person name="Shu S."/>
            <person name="Lovell J.T."/>
            <person name="Sreedasyam A."/>
            <person name="Maumus F."/>
            <person name="Tiley G.P."/>
            <person name="Fernandez-Pozo N."/>
            <person name="Barry K."/>
            <person name="Chen C."/>
            <person name="Wang M."/>
            <person name="Lipzen A."/>
            <person name="Daum C."/>
            <person name="Saski C.A."/>
            <person name="Payton A.C."/>
            <person name="Mcbreen J.C."/>
            <person name="Conrad R.E."/>
            <person name="Kollar L.M."/>
            <person name="Olsson S."/>
            <person name="Huttunen S."/>
            <person name="Landis J.B."/>
            <person name="Wickett N.J."/>
            <person name="Johnson M.G."/>
            <person name="Rensing S.A."/>
            <person name="Grimwood J."/>
            <person name="Schmutz J."/>
            <person name="Mcdaniel S.F."/>
        </authorList>
    </citation>
    <scope>NUCLEOTIDE SEQUENCE</scope>
    <source>
        <strain evidence="2">R40</strain>
    </source>
</reference>
<dbReference type="Pfam" id="PF05705">
    <property type="entry name" value="DUF829"/>
    <property type="match status" value="1"/>
</dbReference>
<accession>A0A8T0G4H5</accession>
<dbReference type="PANTHER" id="PTHR12265:SF0">
    <property type="entry name" value="EXPRESSED PROTEIN"/>
    <property type="match status" value="1"/>
</dbReference>
<dbReference type="AlphaFoldDB" id="A0A8T0G4H5"/>
<name>A0A8T0G4H5_CERPU</name>
<feature type="region of interest" description="Disordered" evidence="1">
    <location>
        <begin position="282"/>
        <end position="317"/>
    </location>
</feature>
<sequence length="335" mass="37223">MGFDHGGAKPASYWVRAERGAGIVVAFGWMFSKRRHLENYTRIYSDAGCDSLVCHPNVLNLWFPSRAEALAVQVLNELAKEVEGKPRPIVFATFSGGVKACMYKVFQILQGSEEAGSPYAGKYNSVKSCVRGQIHDSSPVDFVSSLGARFTTWSISQALGRSIYGVPALTQAAAHTLDALFGPEFERQRADYWLTLKESSKLGPILILCSTNDHLAPFDIINKFAMMMGESGCRVDLVVWDTSDHVGHFRNFPKEYHDAVKTFLDQQLLHPIQPNVWSERIPPAENSETGSAAEHSFKTFQSSRNTQVRTSNTNDLNTLNFVSNPTKNLLLNSKL</sequence>